<dbReference type="EMBL" id="CVQI01013224">
    <property type="protein sequence ID" value="CRK22334.1"/>
    <property type="molecule type" value="Genomic_DNA"/>
</dbReference>
<feature type="compositionally biased region" description="Basic and acidic residues" evidence="5">
    <location>
        <begin position="134"/>
        <end position="147"/>
    </location>
</feature>
<feature type="region of interest" description="Disordered" evidence="5">
    <location>
        <begin position="1"/>
        <end position="43"/>
    </location>
</feature>
<keyword evidence="2 4" id="KW-0863">Zinc-finger</keyword>
<dbReference type="PANTHER" id="PTHR47672">
    <property type="entry name" value="E3 UBIQUITIN-PROTEIN LIGASE SNT2"/>
    <property type="match status" value="1"/>
</dbReference>
<dbReference type="GO" id="GO:0008270">
    <property type="term" value="F:zinc ion binding"/>
    <property type="evidence" value="ECO:0007669"/>
    <property type="project" value="UniProtKB-KW"/>
</dbReference>
<dbReference type="FunFam" id="3.30.40.10:FF:000899">
    <property type="entry name" value="PHD finger and BAH domain-containing protein"/>
    <property type="match status" value="1"/>
</dbReference>
<organism evidence="7 8">
    <name type="scientific">Verticillium longisporum</name>
    <name type="common">Verticillium dahliae var. longisporum</name>
    <dbReference type="NCBI Taxonomy" id="100787"/>
    <lineage>
        <taxon>Eukaryota</taxon>
        <taxon>Fungi</taxon>
        <taxon>Dikarya</taxon>
        <taxon>Ascomycota</taxon>
        <taxon>Pezizomycotina</taxon>
        <taxon>Sordariomycetes</taxon>
        <taxon>Hypocreomycetidae</taxon>
        <taxon>Glomerellales</taxon>
        <taxon>Plectosphaerellaceae</taxon>
        <taxon>Verticillium</taxon>
    </lineage>
</organism>
<evidence type="ECO:0000259" key="6">
    <source>
        <dbReference type="PROSITE" id="PS50016"/>
    </source>
</evidence>
<accession>A0A0G4LK97</accession>
<dbReference type="PANTHER" id="PTHR47672:SF1">
    <property type="entry name" value="E3 UBIQUITIN-PROTEIN LIGASE SNT2"/>
    <property type="match status" value="1"/>
</dbReference>
<evidence type="ECO:0000313" key="7">
    <source>
        <dbReference type="EMBL" id="CRK22334.1"/>
    </source>
</evidence>
<evidence type="ECO:0000256" key="4">
    <source>
        <dbReference type="PROSITE-ProRule" id="PRU00146"/>
    </source>
</evidence>
<gene>
    <name evidence="7" type="ORF">BN1723_012657</name>
</gene>
<evidence type="ECO:0000256" key="1">
    <source>
        <dbReference type="ARBA" id="ARBA00022723"/>
    </source>
</evidence>
<evidence type="ECO:0000256" key="3">
    <source>
        <dbReference type="ARBA" id="ARBA00022833"/>
    </source>
</evidence>
<keyword evidence="3" id="KW-0862">Zinc</keyword>
<dbReference type="GO" id="GO:0048189">
    <property type="term" value="C:Lid2 complex"/>
    <property type="evidence" value="ECO:0007669"/>
    <property type="project" value="TreeGrafter"/>
</dbReference>
<dbReference type="GO" id="GO:0036205">
    <property type="term" value="P:histone catabolic process"/>
    <property type="evidence" value="ECO:0007669"/>
    <property type="project" value="TreeGrafter"/>
</dbReference>
<dbReference type="InterPro" id="IPR011011">
    <property type="entry name" value="Znf_FYVE_PHD"/>
</dbReference>
<dbReference type="InterPro" id="IPR013083">
    <property type="entry name" value="Znf_RING/FYVE/PHD"/>
</dbReference>
<dbReference type="Pfam" id="PF13831">
    <property type="entry name" value="PHD_2"/>
    <property type="match status" value="1"/>
</dbReference>
<name>A0A0G4LK97_VERLO</name>
<dbReference type="InterPro" id="IPR001965">
    <property type="entry name" value="Znf_PHD"/>
</dbReference>
<dbReference type="InterPro" id="IPR019787">
    <property type="entry name" value="Znf_PHD-finger"/>
</dbReference>
<dbReference type="Gene3D" id="3.30.40.10">
    <property type="entry name" value="Zinc/RING finger domain, C3HC4 (zinc finger)"/>
    <property type="match status" value="1"/>
</dbReference>
<protein>
    <recommendedName>
        <fullName evidence="6">PHD-type domain-containing protein</fullName>
    </recommendedName>
</protein>
<feature type="region of interest" description="Disordered" evidence="5">
    <location>
        <begin position="122"/>
        <end position="147"/>
    </location>
</feature>
<evidence type="ECO:0000256" key="5">
    <source>
        <dbReference type="SAM" id="MobiDB-lite"/>
    </source>
</evidence>
<dbReference type="PROSITE" id="PS50016">
    <property type="entry name" value="ZF_PHD_2"/>
    <property type="match status" value="1"/>
</dbReference>
<evidence type="ECO:0000313" key="8">
    <source>
        <dbReference type="Proteomes" id="UP000045706"/>
    </source>
</evidence>
<keyword evidence="1" id="KW-0479">Metal-binding</keyword>
<evidence type="ECO:0000256" key="2">
    <source>
        <dbReference type="ARBA" id="ARBA00022771"/>
    </source>
</evidence>
<dbReference type="AlphaFoldDB" id="A0A0G4LK97"/>
<reference evidence="8" key="1">
    <citation type="submission" date="2015-05" db="EMBL/GenBank/DDBJ databases">
        <authorList>
            <person name="Fogelqvist Johan"/>
        </authorList>
    </citation>
    <scope>NUCLEOTIDE SEQUENCE [LARGE SCALE GENOMIC DNA]</scope>
</reference>
<dbReference type="SMART" id="SM00249">
    <property type="entry name" value="PHD"/>
    <property type="match status" value="1"/>
</dbReference>
<feature type="compositionally biased region" description="Pro residues" evidence="5">
    <location>
        <begin position="31"/>
        <end position="41"/>
    </location>
</feature>
<dbReference type="Proteomes" id="UP000045706">
    <property type="component" value="Unassembled WGS sequence"/>
</dbReference>
<dbReference type="SUPFAM" id="SSF57903">
    <property type="entry name" value="FYVE/PHD zinc finger"/>
    <property type="match status" value="1"/>
</dbReference>
<feature type="domain" description="PHD-type" evidence="6">
    <location>
        <begin position="47"/>
        <end position="97"/>
    </location>
</feature>
<sequence length="233" mass="26533">MPEKDIDPAASDSSATHPPPKRREKLVADKPAPPAPPPVPEIPKARVMPCAICDQMEPLGDQHLSCKECRMTVHRNCYGVTDNRITGKWTCDMCTNDKNPQVSTQYKCVLCPVDVREHDFVGPPKAVSTHKKKTEKEKERERIEREQAQKTADYYRKKQEETHRPVNPREPLKRTFDNNWVHVTCAVWTPEIKFVHVECARLEGYLLGFDISPDLSTFPSFHLPGKAGPILSR</sequence>
<proteinExistence type="predicted"/>
<dbReference type="GO" id="GO:0004842">
    <property type="term" value="F:ubiquitin-protein transferase activity"/>
    <property type="evidence" value="ECO:0007669"/>
    <property type="project" value="TreeGrafter"/>
</dbReference>
<dbReference type="InterPro" id="IPR029617">
    <property type="entry name" value="Snt2"/>
</dbReference>